<dbReference type="KEGG" id="dwi:26530239"/>
<feature type="transmembrane region" description="Helical" evidence="1">
    <location>
        <begin position="12"/>
        <end position="31"/>
    </location>
</feature>
<keyword evidence="1" id="KW-0812">Transmembrane</keyword>
<reference evidence="2 3" key="1">
    <citation type="journal article" date="2007" name="Nature">
        <title>Evolution of genes and genomes on the Drosophila phylogeny.</title>
        <authorList>
            <consortium name="Drosophila 12 Genomes Consortium"/>
            <person name="Clark A.G."/>
            <person name="Eisen M.B."/>
            <person name="Smith D.R."/>
            <person name="Bergman C.M."/>
            <person name="Oliver B."/>
            <person name="Markow T.A."/>
            <person name="Kaufman T.C."/>
            <person name="Kellis M."/>
            <person name="Gelbart W."/>
            <person name="Iyer V.N."/>
            <person name="Pollard D.A."/>
            <person name="Sackton T.B."/>
            <person name="Larracuente A.M."/>
            <person name="Singh N.D."/>
            <person name="Abad J.P."/>
            <person name="Abt D.N."/>
            <person name="Adryan B."/>
            <person name="Aguade M."/>
            <person name="Akashi H."/>
            <person name="Anderson W.W."/>
            <person name="Aquadro C.F."/>
            <person name="Ardell D.H."/>
            <person name="Arguello R."/>
            <person name="Artieri C.G."/>
            <person name="Barbash D.A."/>
            <person name="Barker D."/>
            <person name="Barsanti P."/>
            <person name="Batterham P."/>
            <person name="Batzoglou S."/>
            <person name="Begun D."/>
            <person name="Bhutkar A."/>
            <person name="Blanco E."/>
            <person name="Bosak S.A."/>
            <person name="Bradley R.K."/>
            <person name="Brand A.D."/>
            <person name="Brent M.R."/>
            <person name="Brooks A.N."/>
            <person name="Brown R.H."/>
            <person name="Butlin R.K."/>
            <person name="Caggese C."/>
            <person name="Calvi B.R."/>
            <person name="Bernardo de Carvalho A."/>
            <person name="Caspi A."/>
            <person name="Castrezana S."/>
            <person name="Celniker S.E."/>
            <person name="Chang J.L."/>
            <person name="Chapple C."/>
            <person name="Chatterji S."/>
            <person name="Chinwalla A."/>
            <person name="Civetta A."/>
            <person name="Clifton S.W."/>
            <person name="Comeron J.M."/>
            <person name="Costello J.C."/>
            <person name="Coyne J.A."/>
            <person name="Daub J."/>
            <person name="David R.G."/>
            <person name="Delcher A.L."/>
            <person name="Delehaunty K."/>
            <person name="Do C.B."/>
            <person name="Ebling H."/>
            <person name="Edwards K."/>
            <person name="Eickbush T."/>
            <person name="Evans J.D."/>
            <person name="Filipski A."/>
            <person name="Findeiss S."/>
            <person name="Freyhult E."/>
            <person name="Fulton L."/>
            <person name="Fulton R."/>
            <person name="Garcia A.C."/>
            <person name="Gardiner A."/>
            <person name="Garfield D.A."/>
            <person name="Garvin B.E."/>
            <person name="Gibson G."/>
            <person name="Gilbert D."/>
            <person name="Gnerre S."/>
            <person name="Godfrey J."/>
            <person name="Good R."/>
            <person name="Gotea V."/>
            <person name="Gravely B."/>
            <person name="Greenberg A.J."/>
            <person name="Griffiths-Jones S."/>
            <person name="Gross S."/>
            <person name="Guigo R."/>
            <person name="Gustafson E.A."/>
            <person name="Haerty W."/>
            <person name="Hahn M.W."/>
            <person name="Halligan D.L."/>
            <person name="Halpern A.L."/>
            <person name="Halter G.M."/>
            <person name="Han M.V."/>
            <person name="Heger A."/>
            <person name="Hillier L."/>
            <person name="Hinrichs A.S."/>
            <person name="Holmes I."/>
            <person name="Hoskins R.A."/>
            <person name="Hubisz M.J."/>
            <person name="Hultmark D."/>
            <person name="Huntley M.A."/>
            <person name="Jaffe D.B."/>
            <person name="Jagadeeshan S."/>
            <person name="Jeck W.R."/>
            <person name="Johnson J."/>
            <person name="Jones C.D."/>
            <person name="Jordan W.C."/>
            <person name="Karpen G.H."/>
            <person name="Kataoka E."/>
            <person name="Keightley P.D."/>
            <person name="Kheradpour P."/>
            <person name="Kirkness E.F."/>
            <person name="Koerich L.B."/>
            <person name="Kristiansen K."/>
            <person name="Kudrna D."/>
            <person name="Kulathinal R.J."/>
            <person name="Kumar S."/>
            <person name="Kwok R."/>
            <person name="Lander E."/>
            <person name="Langley C.H."/>
            <person name="Lapoint R."/>
            <person name="Lazzaro B.P."/>
            <person name="Lee S.J."/>
            <person name="Levesque L."/>
            <person name="Li R."/>
            <person name="Lin C.F."/>
            <person name="Lin M.F."/>
            <person name="Lindblad-Toh K."/>
            <person name="Llopart A."/>
            <person name="Long M."/>
            <person name="Low L."/>
            <person name="Lozovsky E."/>
            <person name="Lu J."/>
            <person name="Luo M."/>
            <person name="Machado C.A."/>
            <person name="Makalowski W."/>
            <person name="Marzo M."/>
            <person name="Matsuda M."/>
            <person name="Matzkin L."/>
            <person name="McAllister B."/>
            <person name="McBride C.S."/>
            <person name="McKernan B."/>
            <person name="McKernan K."/>
            <person name="Mendez-Lago M."/>
            <person name="Minx P."/>
            <person name="Mollenhauer M.U."/>
            <person name="Montooth K."/>
            <person name="Mount S.M."/>
            <person name="Mu X."/>
            <person name="Myers E."/>
            <person name="Negre B."/>
            <person name="Newfeld S."/>
            <person name="Nielsen R."/>
            <person name="Noor M.A."/>
            <person name="O'Grady P."/>
            <person name="Pachter L."/>
            <person name="Papaceit M."/>
            <person name="Parisi M.J."/>
            <person name="Parisi M."/>
            <person name="Parts L."/>
            <person name="Pedersen J.S."/>
            <person name="Pesole G."/>
            <person name="Phillippy A.M."/>
            <person name="Ponting C.P."/>
            <person name="Pop M."/>
            <person name="Porcelli D."/>
            <person name="Powell J.R."/>
            <person name="Prohaska S."/>
            <person name="Pruitt K."/>
            <person name="Puig M."/>
            <person name="Quesneville H."/>
            <person name="Ram K.R."/>
            <person name="Rand D."/>
            <person name="Rasmussen M.D."/>
            <person name="Reed L.K."/>
            <person name="Reenan R."/>
            <person name="Reily A."/>
            <person name="Remington K.A."/>
            <person name="Rieger T.T."/>
            <person name="Ritchie M.G."/>
            <person name="Robin C."/>
            <person name="Rogers Y.H."/>
            <person name="Rohde C."/>
            <person name="Rozas J."/>
            <person name="Rubenfield M.J."/>
            <person name="Ruiz A."/>
            <person name="Russo S."/>
            <person name="Salzberg S.L."/>
            <person name="Sanchez-Gracia A."/>
            <person name="Saranga D.J."/>
            <person name="Sato H."/>
            <person name="Schaeffer S.W."/>
            <person name="Schatz M.C."/>
            <person name="Schlenke T."/>
            <person name="Schwartz R."/>
            <person name="Segarra C."/>
            <person name="Singh R.S."/>
            <person name="Sirot L."/>
            <person name="Sirota M."/>
            <person name="Sisneros N.B."/>
            <person name="Smith C.D."/>
            <person name="Smith T.F."/>
            <person name="Spieth J."/>
            <person name="Stage D.E."/>
            <person name="Stark A."/>
            <person name="Stephan W."/>
            <person name="Strausberg R.L."/>
            <person name="Strempel S."/>
            <person name="Sturgill D."/>
            <person name="Sutton G."/>
            <person name="Sutton G.G."/>
            <person name="Tao W."/>
            <person name="Teichmann S."/>
            <person name="Tobari Y.N."/>
            <person name="Tomimura Y."/>
            <person name="Tsolas J.M."/>
            <person name="Valente V.L."/>
            <person name="Venter E."/>
            <person name="Venter J.C."/>
            <person name="Vicario S."/>
            <person name="Vieira F.G."/>
            <person name="Vilella A.J."/>
            <person name="Villasante A."/>
            <person name="Walenz B."/>
            <person name="Wang J."/>
            <person name="Wasserman M."/>
            <person name="Watts T."/>
            <person name="Wilson D."/>
            <person name="Wilson R.K."/>
            <person name="Wing R.A."/>
            <person name="Wolfner M.F."/>
            <person name="Wong A."/>
            <person name="Wong G.K."/>
            <person name="Wu C.I."/>
            <person name="Wu G."/>
            <person name="Yamamoto D."/>
            <person name="Yang H.P."/>
            <person name="Yang S.P."/>
            <person name="Yorke J.A."/>
            <person name="Yoshida K."/>
            <person name="Zdobnov E."/>
            <person name="Zhang P."/>
            <person name="Zhang Y."/>
            <person name="Zimin A.V."/>
            <person name="Baldwin J."/>
            <person name="Abdouelleil A."/>
            <person name="Abdulkadir J."/>
            <person name="Abebe A."/>
            <person name="Abera B."/>
            <person name="Abreu J."/>
            <person name="Acer S.C."/>
            <person name="Aftuck L."/>
            <person name="Alexander A."/>
            <person name="An P."/>
            <person name="Anderson E."/>
            <person name="Anderson S."/>
            <person name="Arachi H."/>
            <person name="Azer M."/>
            <person name="Bachantsang P."/>
            <person name="Barry A."/>
            <person name="Bayul T."/>
            <person name="Berlin A."/>
            <person name="Bessette D."/>
            <person name="Bloom T."/>
            <person name="Blye J."/>
            <person name="Boguslavskiy L."/>
            <person name="Bonnet C."/>
            <person name="Boukhgalter B."/>
            <person name="Bourzgui I."/>
            <person name="Brown A."/>
            <person name="Cahill P."/>
            <person name="Channer S."/>
            <person name="Cheshatsang Y."/>
            <person name="Chuda L."/>
            <person name="Citroen M."/>
            <person name="Collymore A."/>
            <person name="Cooke P."/>
            <person name="Costello M."/>
            <person name="D'Aco K."/>
            <person name="Daza R."/>
            <person name="De Haan G."/>
            <person name="DeGray S."/>
            <person name="DeMaso C."/>
            <person name="Dhargay N."/>
            <person name="Dooley K."/>
            <person name="Dooley E."/>
            <person name="Doricent M."/>
            <person name="Dorje P."/>
            <person name="Dorjee K."/>
            <person name="Dupes A."/>
            <person name="Elong R."/>
            <person name="Falk J."/>
            <person name="Farina A."/>
            <person name="Faro S."/>
            <person name="Ferguson D."/>
            <person name="Fisher S."/>
            <person name="Foley C.D."/>
            <person name="Franke A."/>
            <person name="Friedrich D."/>
            <person name="Gadbois L."/>
            <person name="Gearin G."/>
            <person name="Gearin C.R."/>
            <person name="Giannoukos G."/>
            <person name="Goode T."/>
            <person name="Graham J."/>
            <person name="Grandbois E."/>
            <person name="Grewal S."/>
            <person name="Gyaltsen K."/>
            <person name="Hafez N."/>
            <person name="Hagos B."/>
            <person name="Hall J."/>
            <person name="Henson C."/>
            <person name="Hollinger A."/>
            <person name="Honan T."/>
            <person name="Huard M.D."/>
            <person name="Hughes L."/>
            <person name="Hurhula B."/>
            <person name="Husby M.E."/>
            <person name="Kamat A."/>
            <person name="Kanga B."/>
            <person name="Kashin S."/>
            <person name="Khazanovich D."/>
            <person name="Kisner P."/>
            <person name="Lance K."/>
            <person name="Lara M."/>
            <person name="Lee W."/>
            <person name="Lennon N."/>
            <person name="Letendre F."/>
            <person name="LeVine R."/>
            <person name="Lipovsky A."/>
            <person name="Liu X."/>
            <person name="Liu J."/>
            <person name="Liu S."/>
            <person name="Lokyitsang T."/>
            <person name="Lokyitsang Y."/>
            <person name="Lubonja R."/>
            <person name="Lui A."/>
            <person name="MacDonald P."/>
            <person name="Magnisalis V."/>
            <person name="Maru K."/>
            <person name="Matthews C."/>
            <person name="McCusker W."/>
            <person name="McDonough S."/>
            <person name="Mehta T."/>
            <person name="Meldrim J."/>
            <person name="Meneus L."/>
            <person name="Mihai O."/>
            <person name="Mihalev A."/>
            <person name="Mihova T."/>
            <person name="Mittelman R."/>
            <person name="Mlenga V."/>
            <person name="Montmayeur A."/>
            <person name="Mulrain L."/>
            <person name="Navidi A."/>
            <person name="Naylor J."/>
            <person name="Negash T."/>
            <person name="Nguyen T."/>
            <person name="Nguyen N."/>
            <person name="Nicol R."/>
            <person name="Norbu C."/>
            <person name="Norbu N."/>
            <person name="Novod N."/>
            <person name="O'Neill B."/>
            <person name="Osman S."/>
            <person name="Markiewicz E."/>
            <person name="Oyono O.L."/>
            <person name="Patti C."/>
            <person name="Phunkhang P."/>
            <person name="Pierre F."/>
            <person name="Priest M."/>
            <person name="Raghuraman S."/>
            <person name="Rege F."/>
            <person name="Reyes R."/>
            <person name="Rise C."/>
            <person name="Rogov P."/>
            <person name="Ross K."/>
            <person name="Ryan E."/>
            <person name="Settipalli S."/>
            <person name="Shea T."/>
            <person name="Sherpa N."/>
            <person name="Shi L."/>
            <person name="Shih D."/>
            <person name="Sparrow T."/>
            <person name="Spaulding J."/>
            <person name="Stalker J."/>
            <person name="Stange-Thomann N."/>
            <person name="Stavropoulos S."/>
            <person name="Stone C."/>
            <person name="Strader C."/>
            <person name="Tesfaye S."/>
            <person name="Thomson T."/>
            <person name="Thoulutsang Y."/>
            <person name="Thoulutsang D."/>
            <person name="Topham K."/>
            <person name="Topping I."/>
            <person name="Tsamla T."/>
            <person name="Vassiliev H."/>
            <person name="Vo A."/>
            <person name="Wangchuk T."/>
            <person name="Wangdi T."/>
            <person name="Weiand M."/>
            <person name="Wilkinson J."/>
            <person name="Wilson A."/>
            <person name="Yadav S."/>
            <person name="Young G."/>
            <person name="Yu Q."/>
            <person name="Zembek L."/>
            <person name="Zhong D."/>
            <person name="Zimmer A."/>
            <person name="Zwirko Z."/>
            <person name="Jaffe D.B."/>
            <person name="Alvarez P."/>
            <person name="Brockman W."/>
            <person name="Butler J."/>
            <person name="Chin C."/>
            <person name="Gnerre S."/>
            <person name="Grabherr M."/>
            <person name="Kleber M."/>
            <person name="Mauceli E."/>
            <person name="MacCallum I."/>
        </authorList>
    </citation>
    <scope>NUCLEOTIDE SEQUENCE [LARGE SCALE GENOMIC DNA]</scope>
    <source>
        <strain evidence="3">Tucson 14030-0811.24</strain>
    </source>
</reference>
<feature type="transmembrane region" description="Helical" evidence="1">
    <location>
        <begin position="51"/>
        <end position="73"/>
    </location>
</feature>
<dbReference type="InParanoid" id="A0A0Q9WTL3"/>
<sequence>MKFRLSKCCFVFDLRLGCFLVALTGLFFELIGNSCGNEGEYSEFPTTPMVVVGRTVGMLQFIACIILFVSAIVEISALICIYLVISIGHIVFGTGCLIVAITKWDWDHNSLTDTVLIGIGLVFSVYFWLVAYSYYQKCRRILPTEVFED</sequence>
<protein>
    <recommendedName>
        <fullName evidence="4">MARVEL domain-containing protein</fullName>
    </recommendedName>
</protein>
<accession>A0A0Q9WTL3</accession>
<dbReference type="Proteomes" id="UP000007798">
    <property type="component" value="Unassembled WGS sequence"/>
</dbReference>
<dbReference type="EMBL" id="CH963925">
    <property type="protein sequence ID" value="KRF98893.1"/>
    <property type="molecule type" value="Genomic_DNA"/>
</dbReference>
<dbReference type="AlphaFoldDB" id="A0A0Q9WTL3"/>
<keyword evidence="3" id="KW-1185">Reference proteome</keyword>
<feature type="transmembrane region" description="Helical" evidence="1">
    <location>
        <begin position="80"/>
        <end position="102"/>
    </location>
</feature>
<dbReference type="OrthoDB" id="7832832at2759"/>
<evidence type="ECO:0008006" key="4">
    <source>
        <dbReference type="Google" id="ProtNLM"/>
    </source>
</evidence>
<keyword evidence="1" id="KW-1133">Transmembrane helix</keyword>
<gene>
    <name evidence="2" type="primary">Dwil\GK28237</name>
    <name evidence="2" type="ORF">Dwil_GK28237</name>
</gene>
<organism evidence="2 3">
    <name type="scientific">Drosophila willistoni</name>
    <name type="common">Fruit fly</name>
    <dbReference type="NCBI Taxonomy" id="7260"/>
    <lineage>
        <taxon>Eukaryota</taxon>
        <taxon>Metazoa</taxon>
        <taxon>Ecdysozoa</taxon>
        <taxon>Arthropoda</taxon>
        <taxon>Hexapoda</taxon>
        <taxon>Insecta</taxon>
        <taxon>Pterygota</taxon>
        <taxon>Neoptera</taxon>
        <taxon>Endopterygota</taxon>
        <taxon>Diptera</taxon>
        <taxon>Brachycera</taxon>
        <taxon>Muscomorpha</taxon>
        <taxon>Ephydroidea</taxon>
        <taxon>Drosophilidae</taxon>
        <taxon>Drosophila</taxon>
        <taxon>Sophophora</taxon>
    </lineage>
</organism>
<evidence type="ECO:0000313" key="3">
    <source>
        <dbReference type="Proteomes" id="UP000007798"/>
    </source>
</evidence>
<proteinExistence type="predicted"/>
<keyword evidence="1" id="KW-0472">Membrane</keyword>
<evidence type="ECO:0000256" key="1">
    <source>
        <dbReference type="SAM" id="Phobius"/>
    </source>
</evidence>
<name>A0A0Q9WTL3_DROWI</name>
<evidence type="ECO:0000313" key="2">
    <source>
        <dbReference type="EMBL" id="KRF98893.1"/>
    </source>
</evidence>
<feature type="transmembrane region" description="Helical" evidence="1">
    <location>
        <begin position="114"/>
        <end position="135"/>
    </location>
</feature>